<dbReference type="EMBL" id="JAGSOY010000131">
    <property type="protein sequence ID" value="MBU2713999.1"/>
    <property type="molecule type" value="Genomic_DNA"/>
</dbReference>
<gene>
    <name evidence="2" type="ORF">KCG35_23370</name>
</gene>
<reference evidence="2 3" key="1">
    <citation type="submission" date="2021-04" db="EMBL/GenBank/DDBJ databases">
        <authorList>
            <person name="Pira H."/>
            <person name="Risdian C."/>
            <person name="Wink J."/>
        </authorList>
    </citation>
    <scope>NUCLEOTIDE SEQUENCE [LARGE SCALE GENOMIC DNA]</scope>
    <source>
        <strain evidence="2 3">WH53</strain>
    </source>
</reference>
<dbReference type="Pfam" id="PF03781">
    <property type="entry name" value="FGE-sulfatase"/>
    <property type="match status" value="1"/>
</dbReference>
<name>A0ABS5ZJ53_9GAMM</name>
<dbReference type="Gene3D" id="3.90.1580.10">
    <property type="entry name" value="paralog of FGE (formylglycine-generating enzyme)"/>
    <property type="match status" value="1"/>
</dbReference>
<feature type="domain" description="Sulfatase-modifying factor enzyme-like" evidence="1">
    <location>
        <begin position="38"/>
        <end position="246"/>
    </location>
</feature>
<dbReference type="Proteomes" id="UP000690515">
    <property type="component" value="Unassembled WGS sequence"/>
</dbReference>
<dbReference type="SUPFAM" id="SSF56436">
    <property type="entry name" value="C-type lectin-like"/>
    <property type="match status" value="1"/>
</dbReference>
<accession>A0ABS5ZJ53</accession>
<dbReference type="PANTHER" id="PTHR23150:SF19">
    <property type="entry name" value="FORMYLGLYCINE-GENERATING ENZYME"/>
    <property type="match status" value="1"/>
</dbReference>
<dbReference type="InterPro" id="IPR051043">
    <property type="entry name" value="Sulfatase_Mod_Factor_Kinase"/>
</dbReference>
<dbReference type="InterPro" id="IPR005532">
    <property type="entry name" value="SUMF_dom"/>
</dbReference>
<proteinExistence type="predicted"/>
<organism evidence="2 3">
    <name type="scientific">Zooshikella harenae</name>
    <dbReference type="NCBI Taxonomy" id="2827238"/>
    <lineage>
        <taxon>Bacteria</taxon>
        <taxon>Pseudomonadati</taxon>
        <taxon>Pseudomonadota</taxon>
        <taxon>Gammaproteobacteria</taxon>
        <taxon>Oceanospirillales</taxon>
        <taxon>Zooshikellaceae</taxon>
        <taxon>Zooshikella</taxon>
    </lineage>
</organism>
<dbReference type="InterPro" id="IPR042095">
    <property type="entry name" value="SUMF_sf"/>
</dbReference>
<dbReference type="RefSeq" id="WP_215822275.1">
    <property type="nucleotide sequence ID" value="NZ_JAGSOY010000131.1"/>
</dbReference>
<evidence type="ECO:0000259" key="1">
    <source>
        <dbReference type="Pfam" id="PF03781"/>
    </source>
</evidence>
<comment type="caution">
    <text evidence="2">The sequence shown here is derived from an EMBL/GenBank/DDBJ whole genome shotgun (WGS) entry which is preliminary data.</text>
</comment>
<sequence>MKFKNIIISVFTFPLCTYSLAGNHSDKELIKVVQHQIANMVFVEGGEFEMGDFGLDKYGKRRQTYDSREEHKEYLLHKVKLDSFYISKFEVNNWEMKLFIKHNQSYWKPTFTIDNSEKPDNLPANEVFWQDANKFCSWLSDLSGLPFDLPTEAQWEYAARNRGEKVLYANATNVYQENGDFKSTEYDSTIHHNTKYDPNPLGLYNMTGNVSEWVKDFYSKDYYQNSPYLNPKGPNTGKYHISRGGYEPMSLRYGTTLYKTPLIDRKYRKPRVYNGKEYLLPPAPGFRCAINISAPDELNNINSN</sequence>
<dbReference type="PANTHER" id="PTHR23150">
    <property type="entry name" value="SULFATASE MODIFYING FACTOR 1, 2"/>
    <property type="match status" value="1"/>
</dbReference>
<evidence type="ECO:0000313" key="2">
    <source>
        <dbReference type="EMBL" id="MBU2713999.1"/>
    </source>
</evidence>
<dbReference type="InterPro" id="IPR016187">
    <property type="entry name" value="CTDL_fold"/>
</dbReference>
<keyword evidence="3" id="KW-1185">Reference proteome</keyword>
<evidence type="ECO:0000313" key="3">
    <source>
        <dbReference type="Proteomes" id="UP000690515"/>
    </source>
</evidence>
<protein>
    <submittedName>
        <fullName evidence="2">SUMF1/EgtB/PvdO family nonheme iron enzyme</fullName>
    </submittedName>
</protein>